<keyword evidence="5" id="KW-0804">Transcription</keyword>
<dbReference type="SMART" id="SM00862">
    <property type="entry name" value="Trans_reg_C"/>
    <property type="match status" value="1"/>
</dbReference>
<dbReference type="Pfam" id="PF00072">
    <property type="entry name" value="Response_reg"/>
    <property type="match status" value="1"/>
</dbReference>
<dbReference type="Gene3D" id="3.40.50.2300">
    <property type="match status" value="1"/>
</dbReference>
<dbReference type="Pfam" id="PF03704">
    <property type="entry name" value="BTAD"/>
    <property type="match status" value="1"/>
</dbReference>
<dbReference type="PANTHER" id="PTHR35807">
    <property type="entry name" value="TRANSCRIPTIONAL REGULATOR REDD-RELATED"/>
    <property type="match status" value="1"/>
</dbReference>
<dbReference type="InterPro" id="IPR001867">
    <property type="entry name" value="OmpR/PhoB-type_DNA-bd"/>
</dbReference>
<evidence type="ECO:0000256" key="6">
    <source>
        <dbReference type="PROSITE-ProRule" id="PRU00169"/>
    </source>
</evidence>
<dbReference type="SMART" id="SM01043">
    <property type="entry name" value="BTAD"/>
    <property type="match status" value="1"/>
</dbReference>
<dbReference type="Proteomes" id="UP001519887">
    <property type="component" value="Unassembled WGS sequence"/>
</dbReference>
<evidence type="ECO:0000259" key="7">
    <source>
        <dbReference type="PROSITE" id="PS50110"/>
    </source>
</evidence>
<feature type="modified residue" description="4-aspartylphosphate" evidence="6">
    <location>
        <position position="54"/>
    </location>
</feature>
<organism evidence="8 9">
    <name type="scientific">Paenibacillus sepulcri</name>
    <dbReference type="NCBI Taxonomy" id="359917"/>
    <lineage>
        <taxon>Bacteria</taxon>
        <taxon>Bacillati</taxon>
        <taxon>Bacillota</taxon>
        <taxon>Bacilli</taxon>
        <taxon>Bacillales</taxon>
        <taxon>Paenibacillaceae</taxon>
        <taxon>Paenibacillus</taxon>
    </lineage>
</organism>
<keyword evidence="9" id="KW-1185">Reference proteome</keyword>
<evidence type="ECO:0000256" key="4">
    <source>
        <dbReference type="ARBA" id="ARBA00023125"/>
    </source>
</evidence>
<evidence type="ECO:0000256" key="2">
    <source>
        <dbReference type="ARBA" id="ARBA00023012"/>
    </source>
</evidence>
<dbReference type="SMART" id="SM00448">
    <property type="entry name" value="REC"/>
    <property type="match status" value="1"/>
</dbReference>
<keyword evidence="2" id="KW-0902">Two-component regulatory system</keyword>
<keyword evidence="3" id="KW-0805">Transcription regulation</keyword>
<dbReference type="RefSeq" id="WP_210037744.1">
    <property type="nucleotide sequence ID" value="NZ_JBHLVU010000022.1"/>
</dbReference>
<gene>
    <name evidence="8" type="ORF">K0U00_15265</name>
</gene>
<reference evidence="8 9" key="1">
    <citation type="submission" date="2021-07" db="EMBL/GenBank/DDBJ databases">
        <title>Paenibacillus radiodurans sp. nov., isolated from the southeastern edge of Tengger Desert.</title>
        <authorList>
            <person name="Zhang G."/>
        </authorList>
    </citation>
    <scope>NUCLEOTIDE SEQUENCE [LARGE SCALE GENOMIC DNA]</scope>
    <source>
        <strain evidence="8 9">CCM 7311</strain>
    </source>
</reference>
<evidence type="ECO:0000313" key="9">
    <source>
        <dbReference type="Proteomes" id="UP001519887"/>
    </source>
</evidence>
<dbReference type="EMBL" id="JAHZIK010000354">
    <property type="protein sequence ID" value="MBW7455384.1"/>
    <property type="molecule type" value="Genomic_DNA"/>
</dbReference>
<keyword evidence="4" id="KW-0238">DNA-binding</keyword>
<sequence length="375" mass="43783">MLRAVIVDDERPAIHRLQQILNVREDVEIVGGFTKASEALKAFPELRPDVAFLDIEMPERNGLELAALLLDMQEDLEIIFTTAYSQYALEAFRVNAIDYLLKPVDPGLLERTIQRIYKRKERGSSLNRAAESAHARIQCFGSFAVFGRNGETVRFPTMKTEELLAYFLTHRDTDLSKWAICEALWPEQEPEKSEQNLHTSVYRMKKTLLENGVRIHLESRKGVYRFELLDSCDYRQLVELSSQSLTPSDQSLDDAERMLLQYRGTLFGDKDYAWCESEKERVQKIFAELAKQLIRVCMDAKNVNRAHELLQFMLERVPYDETAHEWLLSIYVLRKDRISFFTHYKKMEDWLLKEVGIAPSASVRRLYKKIKTEMK</sequence>
<evidence type="ECO:0000256" key="1">
    <source>
        <dbReference type="ARBA" id="ARBA00005820"/>
    </source>
</evidence>
<dbReference type="Gene3D" id="1.10.10.10">
    <property type="entry name" value="Winged helix-like DNA-binding domain superfamily/Winged helix DNA-binding domain"/>
    <property type="match status" value="1"/>
</dbReference>
<protein>
    <submittedName>
        <fullName evidence="8">Response regulator</fullName>
    </submittedName>
</protein>
<dbReference type="PANTHER" id="PTHR35807:SF2">
    <property type="entry name" value="TRANSCRIPTIONAL ACTIVATOR DOMAIN"/>
    <property type="match status" value="1"/>
</dbReference>
<dbReference type="SUPFAM" id="SSF48452">
    <property type="entry name" value="TPR-like"/>
    <property type="match status" value="1"/>
</dbReference>
<proteinExistence type="inferred from homology"/>
<comment type="caution">
    <text evidence="8">The sequence shown here is derived from an EMBL/GenBank/DDBJ whole genome shotgun (WGS) entry which is preliminary data.</text>
</comment>
<feature type="domain" description="Response regulatory" evidence="7">
    <location>
        <begin position="3"/>
        <end position="117"/>
    </location>
</feature>
<dbReference type="InterPro" id="IPR001789">
    <property type="entry name" value="Sig_transdc_resp-reg_receiver"/>
</dbReference>
<name>A0ABS7C3A4_9BACL</name>
<evidence type="ECO:0000313" key="8">
    <source>
        <dbReference type="EMBL" id="MBW7455384.1"/>
    </source>
</evidence>
<dbReference type="InterPro" id="IPR016032">
    <property type="entry name" value="Sig_transdc_resp-reg_C-effctor"/>
</dbReference>
<comment type="similarity">
    <text evidence="1">Belongs to the AfsR/DnrI/RedD regulatory family.</text>
</comment>
<dbReference type="InterPro" id="IPR011006">
    <property type="entry name" value="CheY-like_superfamily"/>
</dbReference>
<dbReference type="InterPro" id="IPR011990">
    <property type="entry name" value="TPR-like_helical_dom_sf"/>
</dbReference>
<dbReference type="Gene3D" id="1.25.40.10">
    <property type="entry name" value="Tetratricopeptide repeat domain"/>
    <property type="match status" value="1"/>
</dbReference>
<dbReference type="PROSITE" id="PS50110">
    <property type="entry name" value="RESPONSE_REGULATORY"/>
    <property type="match status" value="1"/>
</dbReference>
<dbReference type="SUPFAM" id="SSF52172">
    <property type="entry name" value="CheY-like"/>
    <property type="match status" value="1"/>
</dbReference>
<dbReference type="InterPro" id="IPR005158">
    <property type="entry name" value="BTAD"/>
</dbReference>
<evidence type="ECO:0000256" key="5">
    <source>
        <dbReference type="ARBA" id="ARBA00023163"/>
    </source>
</evidence>
<keyword evidence="6" id="KW-0597">Phosphoprotein</keyword>
<dbReference type="InterPro" id="IPR051677">
    <property type="entry name" value="AfsR-DnrI-RedD_regulator"/>
</dbReference>
<dbReference type="InterPro" id="IPR036388">
    <property type="entry name" value="WH-like_DNA-bd_sf"/>
</dbReference>
<dbReference type="SUPFAM" id="SSF46894">
    <property type="entry name" value="C-terminal effector domain of the bipartite response regulators"/>
    <property type="match status" value="1"/>
</dbReference>
<accession>A0ABS7C3A4</accession>
<evidence type="ECO:0000256" key="3">
    <source>
        <dbReference type="ARBA" id="ARBA00023015"/>
    </source>
</evidence>